<dbReference type="EMBL" id="FOXC01000001">
    <property type="protein sequence ID" value="SFO90208.1"/>
    <property type="molecule type" value="Genomic_DNA"/>
</dbReference>
<keyword evidence="6" id="KW-0863">Zinc-finger</keyword>
<accession>A0A1I5KZ75</accession>
<dbReference type="EMBL" id="BJWI01000001">
    <property type="protein sequence ID" value="GEM00567.1"/>
    <property type="molecule type" value="Genomic_DNA"/>
</dbReference>
<keyword evidence="1" id="KW-1133">Transmembrane helix</keyword>
<dbReference type="AlphaFoldDB" id="A0A1I5KZ75"/>
<dbReference type="Pfam" id="PF13490">
    <property type="entry name" value="zf-HC2"/>
    <property type="match status" value="1"/>
</dbReference>
<evidence type="ECO:0000313" key="5">
    <source>
        <dbReference type="EMBL" id="GEM00567.1"/>
    </source>
</evidence>
<keyword evidence="1" id="KW-0472">Membrane</keyword>
<dbReference type="Proteomes" id="UP000242243">
    <property type="component" value="Unassembled WGS sequence"/>
</dbReference>
<evidence type="ECO:0000313" key="6">
    <source>
        <dbReference type="EMBL" id="SFO90208.1"/>
    </source>
</evidence>
<reference evidence="6 7" key="1">
    <citation type="submission" date="2016-10" db="EMBL/GenBank/DDBJ databases">
        <authorList>
            <person name="de Groot N.N."/>
        </authorList>
    </citation>
    <scope>NUCLEOTIDE SEQUENCE [LARGE SCALE GENOMIC DNA]</scope>
    <source>
        <strain evidence="6 7">DSM 17073</strain>
    </source>
</reference>
<feature type="domain" description="Sigma factor regulator N-terminal" evidence="4">
    <location>
        <begin position="73"/>
        <end position="165"/>
    </location>
</feature>
<evidence type="ECO:0000259" key="2">
    <source>
        <dbReference type="Pfam" id="PF13490"/>
    </source>
</evidence>
<keyword evidence="6" id="KW-0479">Metal-binding</keyword>
<proteinExistence type="predicted"/>
<keyword evidence="6" id="KW-0862">Zinc</keyword>
<protein>
    <submittedName>
        <fullName evidence="6">Zinc-finger</fullName>
    </submittedName>
</protein>
<organism evidence="6 7">
    <name type="scientific">Halolactibacillus halophilus</name>
    <dbReference type="NCBI Taxonomy" id="306540"/>
    <lineage>
        <taxon>Bacteria</taxon>
        <taxon>Bacillati</taxon>
        <taxon>Bacillota</taxon>
        <taxon>Bacilli</taxon>
        <taxon>Bacillales</taxon>
        <taxon>Bacillaceae</taxon>
        <taxon>Halolactibacillus</taxon>
    </lineage>
</organism>
<evidence type="ECO:0000259" key="4">
    <source>
        <dbReference type="Pfam" id="PF13800"/>
    </source>
</evidence>
<gene>
    <name evidence="5" type="ORF">HHA03_00990</name>
    <name evidence="6" type="ORF">SAMN05421839_101110</name>
</gene>
<keyword evidence="1" id="KW-0812">Transmembrane</keyword>
<feature type="transmembrane region" description="Helical" evidence="1">
    <location>
        <begin position="85"/>
        <end position="112"/>
    </location>
</feature>
<dbReference type="InterPro" id="IPR025672">
    <property type="entry name" value="Sigma_reg_C_dom"/>
</dbReference>
<evidence type="ECO:0000313" key="8">
    <source>
        <dbReference type="Proteomes" id="UP000321547"/>
    </source>
</evidence>
<keyword evidence="8" id="KW-1185">Reference proteome</keyword>
<evidence type="ECO:0000313" key="7">
    <source>
        <dbReference type="Proteomes" id="UP000242243"/>
    </source>
</evidence>
<dbReference type="Pfam" id="PF13800">
    <property type="entry name" value="Sigma_reg_N"/>
    <property type="match status" value="1"/>
</dbReference>
<dbReference type="InterPro" id="IPR029101">
    <property type="entry name" value="Sigma_reg_N"/>
</dbReference>
<dbReference type="Proteomes" id="UP000321547">
    <property type="component" value="Unassembled WGS sequence"/>
</dbReference>
<reference evidence="5 8" key="2">
    <citation type="submission" date="2019-07" db="EMBL/GenBank/DDBJ databases">
        <title>Whole genome shotgun sequence of Halolactibacillus halophilus NBRC 100868.</title>
        <authorList>
            <person name="Hosoyama A."/>
            <person name="Uohara A."/>
            <person name="Ohji S."/>
            <person name="Ichikawa N."/>
        </authorList>
    </citation>
    <scope>NUCLEOTIDE SEQUENCE [LARGE SCALE GENOMIC DNA]</scope>
    <source>
        <strain evidence="5 8">NBRC 100868</strain>
    </source>
</reference>
<dbReference type="RefSeq" id="WP_159430072.1">
    <property type="nucleotide sequence ID" value="NZ_BJWI01000001.1"/>
</dbReference>
<feature type="domain" description="Putative zinc-finger" evidence="2">
    <location>
        <begin position="3"/>
        <end position="37"/>
    </location>
</feature>
<dbReference type="GO" id="GO:0008270">
    <property type="term" value="F:zinc ion binding"/>
    <property type="evidence" value="ECO:0007669"/>
    <property type="project" value="UniProtKB-KW"/>
</dbReference>
<dbReference type="OrthoDB" id="2730366at2"/>
<sequence>MECKDVENKWQAYFDGTCSEEDEQLIDEHLNSCEQCQHRLQMEIGQQESQAIKEKSRIEHKSRVNGLPIKKQKQLLRRAKWKNRFTNAFTIFFLFIFTTLISGLLTGLYYGFGGEDGKAHQATQVVKTATEMTMPNVYLFDSTINIKAYFTAEIQMSIKKQLGGNSKTIGQLEGNMLLNKLTVNRDWYDGQYDLNLSFIHPYFSSNQLEEQIDLERTLHETWGTLEMLPEGTVAELVVSFDEQYDIQEVNDLLSDYDLDIVWYAINTGTEKDGTGYGSPYLTAGDDLFGIHDYAVFDYIEGGLTDSGGDGKREEAFKKGLKFLAENEQMTKSYMPFIDDNISLTERYRYAETHGVKSYGVVVTGPTKELFKLQENEAITYAVVGEVDFYNWNSAPTSGSIYY</sequence>
<name>A0A1I5KZ75_9BACI</name>
<dbReference type="STRING" id="306540.SAMN05421839_101110"/>
<feature type="domain" description="Sigma factor regulator C-terminal" evidence="3">
    <location>
        <begin position="225"/>
        <end position="385"/>
    </location>
</feature>
<dbReference type="InterPro" id="IPR027383">
    <property type="entry name" value="Znf_put"/>
</dbReference>
<evidence type="ECO:0000256" key="1">
    <source>
        <dbReference type="SAM" id="Phobius"/>
    </source>
</evidence>
<dbReference type="Pfam" id="PF13791">
    <property type="entry name" value="Sigma_reg_C"/>
    <property type="match status" value="1"/>
</dbReference>
<evidence type="ECO:0000259" key="3">
    <source>
        <dbReference type="Pfam" id="PF13791"/>
    </source>
</evidence>